<proteinExistence type="inferred from homology"/>
<keyword evidence="4 6" id="KW-0472">Membrane</keyword>
<dbReference type="InterPro" id="IPR051784">
    <property type="entry name" value="Nod_factor_ABC_transporter"/>
</dbReference>
<dbReference type="Proteomes" id="UP000295444">
    <property type="component" value="Unassembled WGS sequence"/>
</dbReference>
<feature type="transmembrane region" description="Helical" evidence="6">
    <location>
        <begin position="140"/>
        <end position="164"/>
    </location>
</feature>
<reference evidence="8 9" key="1">
    <citation type="submission" date="2019-03" db="EMBL/GenBank/DDBJ databases">
        <title>Genomic Encyclopedia of Type Strains, Phase IV (KMG-IV): sequencing the most valuable type-strain genomes for metagenomic binning, comparative biology and taxonomic classification.</title>
        <authorList>
            <person name="Goeker M."/>
        </authorList>
    </citation>
    <scope>NUCLEOTIDE SEQUENCE [LARGE SCALE GENOMIC DNA]</scope>
    <source>
        <strain evidence="8 9">DSM 45361</strain>
    </source>
</reference>
<name>A0A4R6S0J7_LABRH</name>
<dbReference type="PANTHER" id="PTHR43229">
    <property type="entry name" value="NODULATION PROTEIN J"/>
    <property type="match status" value="1"/>
</dbReference>
<dbReference type="PIRSF" id="PIRSF006648">
    <property type="entry name" value="DrrB"/>
    <property type="match status" value="1"/>
</dbReference>
<keyword evidence="5" id="KW-0046">Antibiotic resistance</keyword>
<accession>A0A4R6S0J7</accession>
<evidence type="ECO:0000256" key="1">
    <source>
        <dbReference type="ARBA" id="ARBA00004141"/>
    </source>
</evidence>
<dbReference type="PROSITE" id="PS51012">
    <property type="entry name" value="ABC_TM2"/>
    <property type="match status" value="1"/>
</dbReference>
<feature type="transmembrane region" description="Helical" evidence="6">
    <location>
        <begin position="104"/>
        <end position="128"/>
    </location>
</feature>
<keyword evidence="2 6" id="KW-0812">Transmembrane</keyword>
<evidence type="ECO:0000256" key="5">
    <source>
        <dbReference type="ARBA" id="ARBA00023251"/>
    </source>
</evidence>
<dbReference type="InterPro" id="IPR047817">
    <property type="entry name" value="ABC2_TM_bact-type"/>
</dbReference>
<evidence type="ECO:0000313" key="8">
    <source>
        <dbReference type="EMBL" id="TDP93001.1"/>
    </source>
</evidence>
<keyword evidence="6" id="KW-1003">Cell membrane</keyword>
<dbReference type="OrthoDB" id="9255971at2"/>
<evidence type="ECO:0000256" key="6">
    <source>
        <dbReference type="RuleBase" id="RU361157"/>
    </source>
</evidence>
<dbReference type="AlphaFoldDB" id="A0A4R6S0J7"/>
<dbReference type="InterPro" id="IPR013525">
    <property type="entry name" value="ABC2_TM"/>
</dbReference>
<feature type="transmembrane region" description="Helical" evidence="6">
    <location>
        <begin position="21"/>
        <end position="47"/>
    </location>
</feature>
<keyword evidence="6" id="KW-0813">Transport</keyword>
<evidence type="ECO:0000256" key="3">
    <source>
        <dbReference type="ARBA" id="ARBA00022989"/>
    </source>
</evidence>
<dbReference type="InterPro" id="IPR000412">
    <property type="entry name" value="ABC_2_transport"/>
</dbReference>
<dbReference type="Pfam" id="PF01061">
    <property type="entry name" value="ABC2_membrane"/>
    <property type="match status" value="1"/>
</dbReference>
<comment type="subcellular location">
    <subcellularLocation>
        <location evidence="6">Cell membrane</location>
        <topology evidence="6">Multi-pass membrane protein</topology>
    </subcellularLocation>
    <subcellularLocation>
        <location evidence="1">Membrane</location>
        <topology evidence="1">Multi-pass membrane protein</topology>
    </subcellularLocation>
</comment>
<comment type="similarity">
    <text evidence="6">Belongs to the ABC-2 integral membrane protein family.</text>
</comment>
<dbReference type="PANTHER" id="PTHR43229:SF2">
    <property type="entry name" value="NODULATION PROTEIN J"/>
    <property type="match status" value="1"/>
</dbReference>
<comment type="caution">
    <text evidence="8">The sequence shown here is derived from an EMBL/GenBank/DDBJ whole genome shotgun (WGS) entry which is preliminary data.</text>
</comment>
<dbReference type="GO" id="GO:0140359">
    <property type="term" value="F:ABC-type transporter activity"/>
    <property type="evidence" value="ECO:0007669"/>
    <property type="project" value="InterPro"/>
</dbReference>
<dbReference type="GO" id="GO:0046677">
    <property type="term" value="P:response to antibiotic"/>
    <property type="evidence" value="ECO:0007669"/>
    <property type="project" value="UniProtKB-KW"/>
</dbReference>
<evidence type="ECO:0000256" key="4">
    <source>
        <dbReference type="ARBA" id="ARBA00023136"/>
    </source>
</evidence>
<dbReference type="EMBL" id="SNXZ01000007">
    <property type="protein sequence ID" value="TDP93001.1"/>
    <property type="molecule type" value="Genomic_DNA"/>
</dbReference>
<organism evidence="8 9">
    <name type="scientific">Labedaea rhizosphaerae</name>
    <dbReference type="NCBI Taxonomy" id="598644"/>
    <lineage>
        <taxon>Bacteria</taxon>
        <taxon>Bacillati</taxon>
        <taxon>Actinomycetota</taxon>
        <taxon>Actinomycetes</taxon>
        <taxon>Pseudonocardiales</taxon>
        <taxon>Pseudonocardiaceae</taxon>
        <taxon>Labedaea</taxon>
    </lineage>
</organism>
<protein>
    <recommendedName>
        <fullName evidence="6">Transport permease protein</fullName>
    </recommendedName>
</protein>
<evidence type="ECO:0000259" key="7">
    <source>
        <dbReference type="PROSITE" id="PS51012"/>
    </source>
</evidence>
<dbReference type="RefSeq" id="WP_133853335.1">
    <property type="nucleotide sequence ID" value="NZ_SNXZ01000007.1"/>
</dbReference>
<keyword evidence="9" id="KW-1185">Reference proteome</keyword>
<keyword evidence="3 6" id="KW-1133">Transmembrane helix</keyword>
<gene>
    <name evidence="8" type="ORF">EV186_107236</name>
</gene>
<feature type="domain" description="ABC transmembrane type-2" evidence="7">
    <location>
        <begin position="23"/>
        <end position="252"/>
    </location>
</feature>
<dbReference type="GO" id="GO:0043190">
    <property type="term" value="C:ATP-binding cassette (ABC) transporter complex"/>
    <property type="evidence" value="ECO:0007669"/>
    <property type="project" value="InterPro"/>
</dbReference>
<feature type="transmembrane region" description="Helical" evidence="6">
    <location>
        <begin position="176"/>
        <end position="198"/>
    </location>
</feature>
<feature type="transmembrane region" description="Helical" evidence="6">
    <location>
        <begin position="59"/>
        <end position="83"/>
    </location>
</feature>
<evidence type="ECO:0000256" key="2">
    <source>
        <dbReference type="ARBA" id="ARBA00022692"/>
    </source>
</evidence>
<evidence type="ECO:0000313" key="9">
    <source>
        <dbReference type="Proteomes" id="UP000295444"/>
    </source>
</evidence>
<feature type="transmembrane region" description="Helical" evidence="6">
    <location>
        <begin position="226"/>
        <end position="246"/>
    </location>
</feature>
<sequence length="254" mass="27514">MKLLRDTWLIFRYEAVVMARNPGLIALTLAQPITYLVLFAPFLKIAMAGRGVATYGDAYAIYVPGLFVSMGLFGGLFAGYGLLNAVRQGVVDRCRVTPVSRTGLLLGRALMHVALLEFQATMITIAALPFGLRVGLGELLVAYALLSLVILLSISISYGIALVVRNENSLGILINTVGQPVSLLAGVLIPLSLAPLWVQNVALWNPFAWATEGLRALLTGHFATSAVWQGWLVMVVACALAVWWSIRQFNREVS</sequence>